<dbReference type="HOGENOM" id="CLU_2576149_0_0_1"/>
<feature type="compositionally biased region" description="Acidic residues" evidence="1">
    <location>
        <begin position="50"/>
        <end position="66"/>
    </location>
</feature>
<protein>
    <submittedName>
        <fullName evidence="2">Uncharacterized protein</fullName>
    </submittedName>
</protein>
<gene>
    <name evidence="2" type="ORF">CGI_10010754</name>
</gene>
<organism evidence="2">
    <name type="scientific">Magallana gigas</name>
    <name type="common">Pacific oyster</name>
    <name type="synonym">Crassostrea gigas</name>
    <dbReference type="NCBI Taxonomy" id="29159"/>
    <lineage>
        <taxon>Eukaryota</taxon>
        <taxon>Metazoa</taxon>
        <taxon>Spiralia</taxon>
        <taxon>Lophotrochozoa</taxon>
        <taxon>Mollusca</taxon>
        <taxon>Bivalvia</taxon>
        <taxon>Autobranchia</taxon>
        <taxon>Pteriomorphia</taxon>
        <taxon>Ostreida</taxon>
        <taxon>Ostreoidea</taxon>
        <taxon>Ostreidae</taxon>
        <taxon>Magallana</taxon>
    </lineage>
</organism>
<reference evidence="2" key="1">
    <citation type="journal article" date="2012" name="Nature">
        <title>The oyster genome reveals stress adaptation and complexity of shell formation.</title>
        <authorList>
            <person name="Zhang G."/>
            <person name="Fang X."/>
            <person name="Guo X."/>
            <person name="Li L."/>
            <person name="Luo R."/>
            <person name="Xu F."/>
            <person name="Yang P."/>
            <person name="Zhang L."/>
            <person name="Wang X."/>
            <person name="Qi H."/>
            <person name="Xiong Z."/>
            <person name="Que H."/>
            <person name="Xie Y."/>
            <person name="Holland P.W."/>
            <person name="Paps J."/>
            <person name="Zhu Y."/>
            <person name="Wu F."/>
            <person name="Chen Y."/>
            <person name="Wang J."/>
            <person name="Peng C."/>
            <person name="Meng J."/>
            <person name="Yang L."/>
            <person name="Liu J."/>
            <person name="Wen B."/>
            <person name="Zhang N."/>
            <person name="Huang Z."/>
            <person name="Zhu Q."/>
            <person name="Feng Y."/>
            <person name="Mount A."/>
            <person name="Hedgecock D."/>
            <person name="Xu Z."/>
            <person name="Liu Y."/>
            <person name="Domazet-Loso T."/>
            <person name="Du Y."/>
            <person name="Sun X."/>
            <person name="Zhang S."/>
            <person name="Liu B."/>
            <person name="Cheng P."/>
            <person name="Jiang X."/>
            <person name="Li J."/>
            <person name="Fan D."/>
            <person name="Wang W."/>
            <person name="Fu W."/>
            <person name="Wang T."/>
            <person name="Wang B."/>
            <person name="Zhang J."/>
            <person name="Peng Z."/>
            <person name="Li Y."/>
            <person name="Li N."/>
            <person name="Wang J."/>
            <person name="Chen M."/>
            <person name="He Y."/>
            <person name="Tan F."/>
            <person name="Song X."/>
            <person name="Zheng Q."/>
            <person name="Huang R."/>
            <person name="Yang H."/>
            <person name="Du X."/>
            <person name="Chen L."/>
            <person name="Yang M."/>
            <person name="Gaffney P.M."/>
            <person name="Wang S."/>
            <person name="Luo L."/>
            <person name="She Z."/>
            <person name="Ming Y."/>
            <person name="Huang W."/>
            <person name="Zhang S."/>
            <person name="Huang B."/>
            <person name="Zhang Y."/>
            <person name="Qu T."/>
            <person name="Ni P."/>
            <person name="Miao G."/>
            <person name="Wang J."/>
            <person name="Wang Q."/>
            <person name="Steinberg C.E."/>
            <person name="Wang H."/>
            <person name="Li N."/>
            <person name="Qian L."/>
            <person name="Zhang G."/>
            <person name="Li Y."/>
            <person name="Yang H."/>
            <person name="Liu X."/>
            <person name="Wang J."/>
            <person name="Yin Y."/>
            <person name="Wang J."/>
        </authorList>
    </citation>
    <scope>NUCLEOTIDE SEQUENCE [LARGE SCALE GENOMIC DNA]</scope>
    <source>
        <strain evidence="2">05x7-T-G4-1.051#20</strain>
    </source>
</reference>
<accession>K1Q5V8</accession>
<dbReference type="InParanoid" id="K1Q5V8"/>
<name>K1Q5V8_MAGGI</name>
<proteinExistence type="predicted"/>
<dbReference type="AlphaFoldDB" id="K1Q5V8"/>
<evidence type="ECO:0000313" key="2">
    <source>
        <dbReference type="EMBL" id="EKC26634.1"/>
    </source>
</evidence>
<sequence length="81" mass="8987">MANRSDSSISSISSSDIDLKMSFEVGSFEESVHEAPQNIQPYRFEPEASSSDESDDSTGDNPEDDIVDRVGNTDWYGIFDM</sequence>
<feature type="region of interest" description="Disordered" evidence="1">
    <location>
        <begin position="29"/>
        <end position="73"/>
    </location>
</feature>
<evidence type="ECO:0000256" key="1">
    <source>
        <dbReference type="SAM" id="MobiDB-lite"/>
    </source>
</evidence>
<dbReference type="EMBL" id="JH817897">
    <property type="protein sequence ID" value="EKC26634.1"/>
    <property type="molecule type" value="Genomic_DNA"/>
</dbReference>